<dbReference type="Gene3D" id="2.60.40.10">
    <property type="entry name" value="Immunoglobulins"/>
    <property type="match status" value="1"/>
</dbReference>
<dbReference type="InterPro" id="IPR013783">
    <property type="entry name" value="Ig-like_fold"/>
</dbReference>
<dbReference type="EMBL" id="JAEHNY010000032">
    <property type="protein sequence ID" value="MBI6121473.1"/>
    <property type="molecule type" value="Genomic_DNA"/>
</dbReference>
<sequence>TGCTEISFTTESFATPSIPNCSTITSPLDGATEVSISENISWDAVQDADGYYINIGTNPGGNDLVNNTELTTTTYSHTTDFPENTTIYVSVTPYNAVGNATGCKEISFTTESFATPSIPDCTTITSPLDGATEVSISENISWDAVPNAD</sequence>
<reference evidence="1 2" key="1">
    <citation type="submission" date="2020-12" db="EMBL/GenBank/DDBJ databases">
        <title>Salegentibacter orientalis sp. nov., isolated from costal sediment.</title>
        <authorList>
            <person name="Lian F.-B."/>
        </authorList>
    </citation>
    <scope>NUCLEOTIDE SEQUENCE [LARGE SCALE GENOMIC DNA]</scope>
    <source>
        <strain evidence="1 2">F60176</strain>
    </source>
</reference>
<keyword evidence="2" id="KW-1185">Reference proteome</keyword>
<proteinExistence type="predicted"/>
<feature type="non-terminal residue" evidence="1">
    <location>
        <position position="1"/>
    </location>
</feature>
<protein>
    <recommendedName>
        <fullName evidence="3">Fibronectin type-III domain-containing protein</fullName>
    </recommendedName>
</protein>
<evidence type="ECO:0008006" key="3">
    <source>
        <dbReference type="Google" id="ProtNLM"/>
    </source>
</evidence>
<comment type="caution">
    <text evidence="1">The sequence shown here is derived from an EMBL/GenBank/DDBJ whole genome shotgun (WGS) entry which is preliminary data.</text>
</comment>
<dbReference type="InterPro" id="IPR036116">
    <property type="entry name" value="FN3_sf"/>
</dbReference>
<name>A0ABS0TN87_9FLAO</name>
<dbReference type="Proteomes" id="UP000635665">
    <property type="component" value="Unassembled WGS sequence"/>
</dbReference>
<feature type="non-terminal residue" evidence="1">
    <location>
        <position position="149"/>
    </location>
</feature>
<evidence type="ECO:0000313" key="2">
    <source>
        <dbReference type="Proteomes" id="UP000635665"/>
    </source>
</evidence>
<dbReference type="SUPFAM" id="SSF49265">
    <property type="entry name" value="Fibronectin type III"/>
    <property type="match status" value="1"/>
</dbReference>
<evidence type="ECO:0000313" key="1">
    <source>
        <dbReference type="EMBL" id="MBI6121473.1"/>
    </source>
</evidence>
<accession>A0ABS0TN87</accession>
<gene>
    <name evidence="1" type="ORF">I6U50_15775</name>
</gene>
<organism evidence="1 2">
    <name type="scientific">Salegentibacter maritimus</name>
    <dbReference type="NCBI Taxonomy" id="2794347"/>
    <lineage>
        <taxon>Bacteria</taxon>
        <taxon>Pseudomonadati</taxon>
        <taxon>Bacteroidota</taxon>
        <taxon>Flavobacteriia</taxon>
        <taxon>Flavobacteriales</taxon>
        <taxon>Flavobacteriaceae</taxon>
        <taxon>Salegentibacter</taxon>
    </lineage>
</organism>